<dbReference type="InterPro" id="IPR046348">
    <property type="entry name" value="SIS_dom_sf"/>
</dbReference>
<keyword evidence="6 10" id="KW-0479">Metal-binding</keyword>
<protein>
    <recommendedName>
        <fullName evidence="10">Phosphoheptose isomerase</fullName>
        <ecNumber evidence="10">5.3.1.28</ecNumber>
    </recommendedName>
    <alternativeName>
        <fullName evidence="10">Sedoheptulose 7-phosphate isomerase</fullName>
    </alternativeName>
</protein>
<dbReference type="GO" id="GO:0097367">
    <property type="term" value="F:carbohydrate derivative binding"/>
    <property type="evidence" value="ECO:0007669"/>
    <property type="project" value="InterPro"/>
</dbReference>
<feature type="binding site" evidence="10">
    <location>
        <position position="127"/>
    </location>
    <ligand>
        <name>substrate</name>
    </ligand>
</feature>
<dbReference type="GO" id="GO:0005737">
    <property type="term" value="C:cytoplasm"/>
    <property type="evidence" value="ECO:0007669"/>
    <property type="project" value="UniProtKB-SubCell"/>
</dbReference>
<dbReference type="GO" id="GO:2001061">
    <property type="term" value="P:D-glycero-D-manno-heptose 7-phosphate biosynthetic process"/>
    <property type="evidence" value="ECO:0007669"/>
    <property type="project" value="UniProtKB-UniPathway"/>
</dbReference>
<evidence type="ECO:0000256" key="6">
    <source>
        <dbReference type="ARBA" id="ARBA00022723"/>
    </source>
</evidence>
<evidence type="ECO:0000256" key="8">
    <source>
        <dbReference type="ARBA" id="ARBA00023235"/>
    </source>
</evidence>
<feature type="binding site" evidence="10">
    <location>
        <position position="182"/>
    </location>
    <ligand>
        <name>Zn(2+)</name>
        <dbReference type="ChEBI" id="CHEBI:29105"/>
    </ligand>
</feature>
<feature type="binding site" evidence="10">
    <location>
        <position position="67"/>
    </location>
    <ligand>
        <name>substrate</name>
    </ligand>
</feature>
<keyword evidence="13" id="KW-1185">Reference proteome</keyword>
<evidence type="ECO:0000259" key="11">
    <source>
        <dbReference type="PROSITE" id="PS51464"/>
    </source>
</evidence>
<dbReference type="CDD" id="cd05006">
    <property type="entry name" value="SIS_GmhA"/>
    <property type="match status" value="1"/>
</dbReference>
<comment type="caution">
    <text evidence="12">The sequence shown here is derived from an EMBL/GenBank/DDBJ whole genome shotgun (WGS) entry which is preliminary data.</text>
</comment>
<dbReference type="PROSITE" id="PS51464">
    <property type="entry name" value="SIS"/>
    <property type="match status" value="1"/>
</dbReference>
<feature type="binding site" evidence="10">
    <location>
        <position position="174"/>
    </location>
    <ligand>
        <name>substrate</name>
    </ligand>
</feature>
<feature type="binding site" evidence="10">
    <location>
        <begin position="54"/>
        <end position="56"/>
    </location>
    <ligand>
        <name>substrate</name>
    </ligand>
</feature>
<evidence type="ECO:0000313" key="12">
    <source>
        <dbReference type="EMBL" id="NIK86916.1"/>
    </source>
</evidence>
<comment type="miscellaneous">
    <text evidence="10">The reaction produces a racemic mixture of D-glycero-alpha-D-manno-heptose 7-phosphate and D-glycero-beta-D-manno-heptose 7-phosphate.</text>
</comment>
<keyword evidence="7 10" id="KW-0862">Zinc</keyword>
<sequence length="193" mass="20109">MKGLELNANAVRGALETIAENFLALREQADQIREAGDLLVGVLKEGNKVLLMGNGGSAADAQHIAAELTGRYVKERVALPGIALTVDTSALTAIGNDYGYEQVFSRQLAALGRPGDVAICISTSGNSANVLRAIDVAKTVGIRTIGLTGAAGGKMKTACDLCICVPSAVTNNIQEMHIAVGHLWCAMIDEAFD</sequence>
<feature type="binding site" evidence="10">
    <location>
        <position position="63"/>
    </location>
    <ligand>
        <name>Zn(2+)</name>
        <dbReference type="ChEBI" id="CHEBI:29105"/>
    </ligand>
</feature>
<accession>A0A846MU93</accession>
<feature type="binding site" evidence="10">
    <location>
        <begin position="122"/>
        <end position="124"/>
    </location>
    <ligand>
        <name>substrate</name>
    </ligand>
</feature>
<feature type="binding site" evidence="10">
    <location>
        <begin position="96"/>
        <end position="97"/>
    </location>
    <ligand>
        <name>substrate</name>
    </ligand>
</feature>
<dbReference type="Pfam" id="PF13580">
    <property type="entry name" value="SIS_2"/>
    <property type="match status" value="1"/>
</dbReference>
<feature type="binding site" evidence="10">
    <location>
        <position position="67"/>
    </location>
    <ligand>
        <name>Zn(2+)</name>
        <dbReference type="ChEBI" id="CHEBI:29105"/>
    </ligand>
</feature>
<dbReference type="Proteomes" id="UP000570514">
    <property type="component" value="Unassembled WGS sequence"/>
</dbReference>
<comment type="subcellular location">
    <subcellularLocation>
        <location evidence="3 10">Cytoplasm</location>
    </subcellularLocation>
</comment>
<dbReference type="InterPro" id="IPR001347">
    <property type="entry name" value="SIS_dom"/>
</dbReference>
<dbReference type="PANTHER" id="PTHR30390:SF6">
    <property type="entry name" value="DNAA INITIATOR-ASSOCIATING PROTEIN DIAA"/>
    <property type="match status" value="1"/>
</dbReference>
<comment type="similarity">
    <text evidence="4 10">Belongs to the SIS family. GmhA subfamily.</text>
</comment>
<evidence type="ECO:0000256" key="7">
    <source>
        <dbReference type="ARBA" id="ARBA00022833"/>
    </source>
</evidence>
<evidence type="ECO:0000256" key="10">
    <source>
        <dbReference type="HAMAP-Rule" id="MF_00067"/>
    </source>
</evidence>
<dbReference type="UniPathway" id="UPA00041">
    <property type="reaction ID" value="UER00436"/>
</dbReference>
<comment type="function">
    <text evidence="2 10">Catalyzes the isomerization of sedoheptulose 7-phosphate in D-glycero-D-manno-heptose 7-phosphate.</text>
</comment>
<dbReference type="Gene3D" id="3.40.50.10490">
    <property type="entry name" value="Glucose-6-phosphate isomerase like protein, domain 1"/>
    <property type="match status" value="1"/>
</dbReference>
<evidence type="ECO:0000256" key="4">
    <source>
        <dbReference type="ARBA" id="ARBA00009894"/>
    </source>
</evidence>
<evidence type="ECO:0000256" key="3">
    <source>
        <dbReference type="ARBA" id="ARBA00004496"/>
    </source>
</evidence>
<organism evidence="12 13">
    <name type="scientific">Rhizomicrobium palustre</name>
    <dbReference type="NCBI Taxonomy" id="189966"/>
    <lineage>
        <taxon>Bacteria</taxon>
        <taxon>Pseudomonadati</taxon>
        <taxon>Pseudomonadota</taxon>
        <taxon>Alphaproteobacteria</taxon>
        <taxon>Micropepsales</taxon>
        <taxon>Micropepsaceae</taxon>
        <taxon>Rhizomicrobium</taxon>
    </lineage>
</organism>
<dbReference type="InterPro" id="IPR004515">
    <property type="entry name" value="Phosphoheptose_Isoase"/>
</dbReference>
<name>A0A846MU93_9PROT</name>
<dbReference type="InterPro" id="IPR035461">
    <property type="entry name" value="GmhA/DiaA"/>
</dbReference>
<gene>
    <name evidence="10" type="primary">gmhA</name>
    <name evidence="12" type="ORF">FHS83_000234</name>
</gene>
<feature type="domain" description="SIS" evidence="11">
    <location>
        <begin position="39"/>
        <end position="193"/>
    </location>
</feature>
<keyword evidence="9 10" id="KW-0119">Carbohydrate metabolism</keyword>
<comment type="catalytic activity">
    <reaction evidence="1 10">
        <text>2 D-sedoheptulose 7-phosphate = D-glycero-alpha-D-manno-heptose 7-phosphate + D-glycero-beta-D-manno-heptose 7-phosphate</text>
        <dbReference type="Rhea" id="RHEA:27489"/>
        <dbReference type="ChEBI" id="CHEBI:57483"/>
        <dbReference type="ChEBI" id="CHEBI:60203"/>
        <dbReference type="ChEBI" id="CHEBI:60204"/>
        <dbReference type="EC" id="5.3.1.28"/>
    </reaction>
</comment>
<dbReference type="GO" id="GO:0005975">
    <property type="term" value="P:carbohydrate metabolic process"/>
    <property type="evidence" value="ECO:0007669"/>
    <property type="project" value="UniProtKB-UniRule"/>
</dbReference>
<dbReference type="AlphaFoldDB" id="A0A846MU93"/>
<dbReference type="InterPro" id="IPR050099">
    <property type="entry name" value="SIS_GmhA/DiaA_subfam"/>
</dbReference>
<comment type="cofactor">
    <cofactor evidence="10">
        <name>Zn(2+)</name>
        <dbReference type="ChEBI" id="CHEBI:29105"/>
    </cofactor>
    <text evidence="10">Binds 1 zinc ion per subunit.</text>
</comment>
<reference evidence="12 13" key="1">
    <citation type="submission" date="2020-03" db="EMBL/GenBank/DDBJ databases">
        <title>Genomic Encyclopedia of Type Strains, Phase IV (KMG-IV): sequencing the most valuable type-strain genomes for metagenomic binning, comparative biology and taxonomic classification.</title>
        <authorList>
            <person name="Goeker M."/>
        </authorList>
    </citation>
    <scope>NUCLEOTIDE SEQUENCE [LARGE SCALE GENOMIC DNA]</scope>
    <source>
        <strain evidence="12 13">DSM 19867</strain>
    </source>
</reference>
<dbReference type="HAMAP" id="MF_00067">
    <property type="entry name" value="GmhA"/>
    <property type="match status" value="1"/>
</dbReference>
<dbReference type="PANTHER" id="PTHR30390">
    <property type="entry name" value="SEDOHEPTULOSE 7-PHOSPHATE ISOMERASE / DNAA INITIATOR-ASSOCIATING FACTOR FOR REPLICATION INITIATION"/>
    <property type="match status" value="1"/>
</dbReference>
<comment type="pathway">
    <text evidence="10">Carbohydrate biosynthesis; D-glycero-D-manno-heptose 7-phosphate biosynthesis; D-glycero-alpha-D-manno-heptose 7-phosphate and D-glycero-beta-D-manno-heptose 7-phosphate from sedoheptulose 7-phosphate: step 1/1.</text>
</comment>
<proteinExistence type="inferred from homology"/>
<feature type="binding site" evidence="10">
    <location>
        <position position="174"/>
    </location>
    <ligand>
        <name>Zn(2+)</name>
        <dbReference type="ChEBI" id="CHEBI:29105"/>
    </ligand>
</feature>
<evidence type="ECO:0000313" key="13">
    <source>
        <dbReference type="Proteomes" id="UP000570514"/>
    </source>
</evidence>
<evidence type="ECO:0000256" key="9">
    <source>
        <dbReference type="ARBA" id="ARBA00023277"/>
    </source>
</evidence>
<dbReference type="SUPFAM" id="SSF53697">
    <property type="entry name" value="SIS domain"/>
    <property type="match status" value="1"/>
</dbReference>
<evidence type="ECO:0000256" key="2">
    <source>
        <dbReference type="ARBA" id="ARBA00003172"/>
    </source>
</evidence>
<evidence type="ECO:0000256" key="5">
    <source>
        <dbReference type="ARBA" id="ARBA00022490"/>
    </source>
</evidence>
<dbReference type="EC" id="5.3.1.28" evidence="10"/>
<keyword evidence="5 10" id="KW-0963">Cytoplasm</keyword>
<dbReference type="GO" id="GO:0008270">
    <property type="term" value="F:zinc ion binding"/>
    <property type="evidence" value="ECO:0007669"/>
    <property type="project" value="UniProtKB-UniRule"/>
</dbReference>
<dbReference type="RefSeq" id="WP_167080039.1">
    <property type="nucleotide sequence ID" value="NZ_BAAADC010000001.1"/>
</dbReference>
<keyword evidence="8 10" id="KW-0413">Isomerase</keyword>
<evidence type="ECO:0000256" key="1">
    <source>
        <dbReference type="ARBA" id="ARBA00000348"/>
    </source>
</evidence>
<dbReference type="EMBL" id="JAASRM010000001">
    <property type="protein sequence ID" value="NIK86916.1"/>
    <property type="molecule type" value="Genomic_DNA"/>
</dbReference>
<dbReference type="GO" id="GO:0008968">
    <property type="term" value="F:D-sedoheptulose 7-phosphate isomerase activity"/>
    <property type="evidence" value="ECO:0007669"/>
    <property type="project" value="UniProtKB-UniRule"/>
</dbReference>
<comment type="subunit">
    <text evidence="10">Homotetramer.</text>
</comment>